<dbReference type="PANTHER" id="PTHR40763:SF4">
    <property type="entry name" value="DUF1707 DOMAIN-CONTAINING PROTEIN"/>
    <property type="match status" value="1"/>
</dbReference>
<organism evidence="3 4">
    <name type="scientific">Lipingzhangella halophila</name>
    <dbReference type="NCBI Taxonomy" id="1783352"/>
    <lineage>
        <taxon>Bacteria</taxon>
        <taxon>Bacillati</taxon>
        <taxon>Actinomycetota</taxon>
        <taxon>Actinomycetes</taxon>
        <taxon>Streptosporangiales</taxon>
        <taxon>Nocardiopsidaceae</taxon>
        <taxon>Lipingzhangella</taxon>
    </lineage>
</organism>
<dbReference type="InterPro" id="IPR012551">
    <property type="entry name" value="DUF1707_SHOCT-like"/>
</dbReference>
<reference evidence="3 4" key="1">
    <citation type="submission" date="2020-08" db="EMBL/GenBank/DDBJ databases">
        <title>Sequencing the genomes of 1000 actinobacteria strains.</title>
        <authorList>
            <person name="Klenk H.-P."/>
        </authorList>
    </citation>
    <scope>NUCLEOTIDE SEQUENCE [LARGE SCALE GENOMIC DNA]</scope>
    <source>
        <strain evidence="3 4">DSM 102030</strain>
    </source>
</reference>
<keyword evidence="4" id="KW-1185">Reference proteome</keyword>
<evidence type="ECO:0000259" key="2">
    <source>
        <dbReference type="Pfam" id="PF08044"/>
    </source>
</evidence>
<feature type="region of interest" description="Disordered" evidence="1">
    <location>
        <begin position="1"/>
        <end position="20"/>
    </location>
</feature>
<evidence type="ECO:0000313" key="4">
    <source>
        <dbReference type="Proteomes" id="UP000523007"/>
    </source>
</evidence>
<evidence type="ECO:0000313" key="3">
    <source>
        <dbReference type="EMBL" id="MBB4935307.1"/>
    </source>
</evidence>
<dbReference type="AlphaFoldDB" id="A0A7W7W5J6"/>
<protein>
    <recommendedName>
        <fullName evidence="2">DUF1707 domain-containing protein</fullName>
    </recommendedName>
</protein>
<dbReference type="Pfam" id="PF08044">
    <property type="entry name" value="DUF1707"/>
    <property type="match status" value="1"/>
</dbReference>
<proteinExistence type="predicted"/>
<dbReference type="RefSeq" id="WP_184585056.1">
    <property type="nucleotide sequence ID" value="NZ_JACHJT010000002.1"/>
</dbReference>
<name>A0A7W7W5J6_9ACTN</name>
<accession>A0A7W7W5J6</accession>
<evidence type="ECO:0000256" key="1">
    <source>
        <dbReference type="SAM" id="MobiDB-lite"/>
    </source>
</evidence>
<dbReference type="EMBL" id="JACHJT010000002">
    <property type="protein sequence ID" value="MBB4935307.1"/>
    <property type="molecule type" value="Genomic_DNA"/>
</dbReference>
<feature type="compositionally biased region" description="Polar residues" evidence="1">
    <location>
        <begin position="1"/>
        <end position="10"/>
    </location>
</feature>
<sequence length="224" mass="24376">MDEHNGSPQPGQLRISDTERDTVAATLREAFAEGRLDPAEHQDRLDAVYGAKTRGELAPLLADLPERSSVERAHGAPRPIHGAERVVEAEPTSRNALTVLSGAERTGRWVVPRKFSAASLFGAVTVDLREARFTARETTIQAHSLAGAVEVIAPDDIVLRVEGAGVMGGYWLDGDPVETVPAGAPIVTVTGISLMGSVWGLYKPRDHQKPERKRWWHRLRSRGA</sequence>
<feature type="domain" description="DUF1707" evidence="2">
    <location>
        <begin position="13"/>
        <end position="65"/>
    </location>
</feature>
<dbReference type="PANTHER" id="PTHR40763">
    <property type="entry name" value="MEMBRANE PROTEIN-RELATED"/>
    <property type="match status" value="1"/>
</dbReference>
<dbReference type="Proteomes" id="UP000523007">
    <property type="component" value="Unassembled WGS sequence"/>
</dbReference>
<comment type="caution">
    <text evidence="3">The sequence shown here is derived from an EMBL/GenBank/DDBJ whole genome shotgun (WGS) entry which is preliminary data.</text>
</comment>
<gene>
    <name evidence="3" type="ORF">F4561_006201</name>
</gene>